<evidence type="ECO:0000256" key="9">
    <source>
        <dbReference type="ARBA" id="ARBA00022884"/>
    </source>
</evidence>
<dbReference type="PROSITE" id="PS00178">
    <property type="entry name" value="AA_TRNA_LIGASE_I"/>
    <property type="match status" value="1"/>
</dbReference>
<accession>A0ABW4LQU9</accession>
<dbReference type="PROSITE" id="PS50886">
    <property type="entry name" value="TRBD"/>
    <property type="match status" value="1"/>
</dbReference>
<dbReference type="GO" id="GO:0004825">
    <property type="term" value="F:methionine-tRNA ligase activity"/>
    <property type="evidence" value="ECO:0007669"/>
    <property type="project" value="UniProtKB-EC"/>
</dbReference>
<comment type="caution">
    <text evidence="15">The sequence shown here is derived from an EMBL/GenBank/DDBJ whole genome shotgun (WGS) entry which is preliminary data.</text>
</comment>
<keyword evidence="9 13" id="KW-0694">RNA-binding</keyword>
<comment type="subcellular location">
    <subcellularLocation>
        <location evidence="2 13">Cytoplasm</location>
    </subcellularLocation>
</comment>
<feature type="binding site" evidence="13">
    <location>
        <position position="132"/>
    </location>
    <ligand>
        <name>Zn(2+)</name>
        <dbReference type="ChEBI" id="CHEBI:29105"/>
    </ligand>
</feature>
<dbReference type="InterPro" id="IPR013155">
    <property type="entry name" value="M/V/L/I-tRNA-synth_anticd-bd"/>
</dbReference>
<evidence type="ECO:0000259" key="14">
    <source>
        <dbReference type="PROSITE" id="PS50886"/>
    </source>
</evidence>
<keyword evidence="8 13" id="KW-0067">ATP-binding</keyword>
<keyword evidence="11 13" id="KW-0030">Aminoacyl-tRNA synthetase</keyword>
<evidence type="ECO:0000256" key="1">
    <source>
        <dbReference type="ARBA" id="ARBA00003314"/>
    </source>
</evidence>
<dbReference type="InterPro" id="IPR001412">
    <property type="entry name" value="aa-tRNA-synth_I_CS"/>
</dbReference>
<dbReference type="InterPro" id="IPR012340">
    <property type="entry name" value="NA-bd_OB-fold"/>
</dbReference>
<keyword evidence="16" id="KW-1185">Reference proteome</keyword>
<dbReference type="CDD" id="cd07957">
    <property type="entry name" value="Anticodon_Ia_Met"/>
    <property type="match status" value="1"/>
</dbReference>
<name>A0ABW4LQU9_9BACI</name>
<evidence type="ECO:0000256" key="12">
    <source>
        <dbReference type="ARBA" id="ARBA00047364"/>
    </source>
</evidence>
<dbReference type="InterPro" id="IPR014729">
    <property type="entry name" value="Rossmann-like_a/b/a_fold"/>
</dbReference>
<dbReference type="InterPro" id="IPR002547">
    <property type="entry name" value="tRNA-bd_dom"/>
</dbReference>
<proteinExistence type="inferred from homology"/>
<keyword evidence="7 13" id="KW-0547">Nucleotide-binding</keyword>
<feature type="binding site" evidence="13">
    <location>
        <position position="149"/>
    </location>
    <ligand>
        <name>Zn(2+)</name>
        <dbReference type="ChEBI" id="CHEBI:29105"/>
    </ligand>
</feature>
<dbReference type="SUPFAM" id="SSF50249">
    <property type="entry name" value="Nucleic acid-binding proteins"/>
    <property type="match status" value="1"/>
</dbReference>
<dbReference type="RefSeq" id="WP_377928070.1">
    <property type="nucleotide sequence ID" value="NZ_JBHUEM010000013.1"/>
</dbReference>
<evidence type="ECO:0000256" key="3">
    <source>
        <dbReference type="ARBA" id="ARBA00011738"/>
    </source>
</evidence>
<feature type="short sequence motif" description="'HIGH' region" evidence="13">
    <location>
        <begin position="14"/>
        <end position="24"/>
    </location>
</feature>
<evidence type="ECO:0000256" key="7">
    <source>
        <dbReference type="ARBA" id="ARBA00022741"/>
    </source>
</evidence>
<dbReference type="NCBIfam" id="TIGR00399">
    <property type="entry name" value="metG_C_term"/>
    <property type="match status" value="1"/>
</dbReference>
<comment type="similarity">
    <text evidence="13">Belongs to the class-I aminoacyl-tRNA synthetase family. MetG type 2A subfamily.</text>
</comment>
<evidence type="ECO:0000256" key="10">
    <source>
        <dbReference type="ARBA" id="ARBA00022917"/>
    </source>
</evidence>
<dbReference type="Pfam" id="PF01588">
    <property type="entry name" value="tRNA_bind"/>
    <property type="match status" value="1"/>
</dbReference>
<dbReference type="InterPro" id="IPR041872">
    <property type="entry name" value="Anticodon_Met"/>
</dbReference>
<evidence type="ECO:0000256" key="4">
    <source>
        <dbReference type="ARBA" id="ARBA00022490"/>
    </source>
</evidence>
<dbReference type="PANTHER" id="PTHR43326:SF1">
    <property type="entry name" value="METHIONINE--TRNA LIGASE, MITOCHONDRIAL"/>
    <property type="match status" value="1"/>
</dbReference>
<keyword evidence="6 13" id="KW-0436">Ligase</keyword>
<keyword evidence="13" id="KW-0479">Metal-binding</keyword>
<dbReference type="SUPFAM" id="SSF52374">
    <property type="entry name" value="Nucleotidylyl transferase"/>
    <property type="match status" value="1"/>
</dbReference>
<comment type="function">
    <text evidence="1 13">Is required not only for elongation of protein synthesis but also for the initiation of all mRNA translation through initiator tRNA(fMet) aminoacylation.</text>
</comment>
<keyword evidence="5 13" id="KW-0820">tRNA-binding</keyword>
<dbReference type="Gene3D" id="3.40.50.620">
    <property type="entry name" value="HUPs"/>
    <property type="match status" value="1"/>
</dbReference>
<dbReference type="SUPFAM" id="SSF47323">
    <property type="entry name" value="Anticodon-binding domain of a subclass of class I aminoacyl-tRNA synthetases"/>
    <property type="match status" value="1"/>
</dbReference>
<organism evidence="15 16">
    <name type="scientific">Bacillus salitolerans</name>
    <dbReference type="NCBI Taxonomy" id="1437434"/>
    <lineage>
        <taxon>Bacteria</taxon>
        <taxon>Bacillati</taxon>
        <taxon>Bacillota</taxon>
        <taxon>Bacilli</taxon>
        <taxon>Bacillales</taxon>
        <taxon>Bacillaceae</taxon>
        <taxon>Bacillus</taxon>
    </lineage>
</organism>
<feature type="domain" description="TRNA-binding" evidence="14">
    <location>
        <begin position="549"/>
        <end position="649"/>
    </location>
</feature>
<dbReference type="EC" id="6.1.1.10" evidence="13"/>
<dbReference type="EMBL" id="JBHUEM010000013">
    <property type="protein sequence ID" value="MFD1736887.1"/>
    <property type="molecule type" value="Genomic_DNA"/>
</dbReference>
<dbReference type="NCBIfam" id="TIGR00398">
    <property type="entry name" value="metG"/>
    <property type="match status" value="1"/>
</dbReference>
<keyword evidence="13" id="KW-0862">Zinc</keyword>
<dbReference type="InterPro" id="IPR014758">
    <property type="entry name" value="Met-tRNA_synth"/>
</dbReference>
<evidence type="ECO:0000256" key="11">
    <source>
        <dbReference type="ARBA" id="ARBA00023146"/>
    </source>
</evidence>
<evidence type="ECO:0000256" key="2">
    <source>
        <dbReference type="ARBA" id="ARBA00004496"/>
    </source>
</evidence>
<protein>
    <recommendedName>
        <fullName evidence="13">Methionine--tRNA ligase</fullName>
        <ecNumber evidence="13">6.1.1.10</ecNumber>
    </recommendedName>
    <alternativeName>
        <fullName evidence="13">Methionyl-tRNA synthetase</fullName>
        <shortName evidence="13">MetRS</shortName>
    </alternativeName>
</protein>
<dbReference type="Proteomes" id="UP001597214">
    <property type="component" value="Unassembled WGS sequence"/>
</dbReference>
<dbReference type="InterPro" id="IPR033911">
    <property type="entry name" value="MetRS_core"/>
</dbReference>
<comment type="cofactor">
    <cofactor evidence="13">
        <name>Zn(2+)</name>
        <dbReference type="ChEBI" id="CHEBI:29105"/>
    </cofactor>
    <text evidence="13">Binds 1 zinc ion per subunit.</text>
</comment>
<evidence type="ECO:0000313" key="16">
    <source>
        <dbReference type="Proteomes" id="UP001597214"/>
    </source>
</evidence>
<feature type="binding site" evidence="13">
    <location>
        <position position="129"/>
    </location>
    <ligand>
        <name>Zn(2+)</name>
        <dbReference type="ChEBI" id="CHEBI:29105"/>
    </ligand>
</feature>
<evidence type="ECO:0000256" key="5">
    <source>
        <dbReference type="ARBA" id="ARBA00022555"/>
    </source>
</evidence>
<comment type="subunit">
    <text evidence="3 13">Homodimer.</text>
</comment>
<dbReference type="Gene3D" id="2.40.50.140">
    <property type="entry name" value="Nucleic acid-binding proteins"/>
    <property type="match status" value="1"/>
</dbReference>
<dbReference type="Pfam" id="PF08264">
    <property type="entry name" value="Anticodon_1"/>
    <property type="match status" value="1"/>
</dbReference>
<evidence type="ECO:0000256" key="6">
    <source>
        <dbReference type="ARBA" id="ARBA00022598"/>
    </source>
</evidence>
<keyword evidence="4 13" id="KW-0963">Cytoplasm</keyword>
<comment type="catalytic activity">
    <reaction evidence="12 13">
        <text>tRNA(Met) + L-methionine + ATP = L-methionyl-tRNA(Met) + AMP + diphosphate</text>
        <dbReference type="Rhea" id="RHEA:13481"/>
        <dbReference type="Rhea" id="RHEA-COMP:9667"/>
        <dbReference type="Rhea" id="RHEA-COMP:9698"/>
        <dbReference type="ChEBI" id="CHEBI:30616"/>
        <dbReference type="ChEBI" id="CHEBI:33019"/>
        <dbReference type="ChEBI" id="CHEBI:57844"/>
        <dbReference type="ChEBI" id="CHEBI:78442"/>
        <dbReference type="ChEBI" id="CHEBI:78530"/>
        <dbReference type="ChEBI" id="CHEBI:456215"/>
        <dbReference type="EC" id="6.1.1.10"/>
    </reaction>
</comment>
<evidence type="ECO:0000256" key="13">
    <source>
        <dbReference type="HAMAP-Rule" id="MF_01228"/>
    </source>
</evidence>
<feature type="binding site" evidence="13">
    <location>
        <position position="146"/>
    </location>
    <ligand>
        <name>Zn(2+)</name>
        <dbReference type="ChEBI" id="CHEBI:29105"/>
    </ligand>
</feature>
<dbReference type="InterPro" id="IPR015413">
    <property type="entry name" value="Methionyl/Leucyl_tRNA_Synth"/>
</dbReference>
<dbReference type="InterPro" id="IPR004495">
    <property type="entry name" value="Met-tRNA-synth_bsu_C"/>
</dbReference>
<keyword evidence="10 13" id="KW-0648">Protein biosynthesis</keyword>
<dbReference type="Pfam" id="PF09334">
    <property type="entry name" value="tRNA-synt_1g"/>
    <property type="match status" value="2"/>
</dbReference>
<dbReference type="PANTHER" id="PTHR43326">
    <property type="entry name" value="METHIONYL-TRNA SYNTHETASE"/>
    <property type="match status" value="1"/>
</dbReference>
<dbReference type="HAMAP" id="MF_01228">
    <property type="entry name" value="Met_tRNA_synth_type2"/>
    <property type="match status" value="1"/>
</dbReference>
<dbReference type="PRINTS" id="PR01041">
    <property type="entry name" value="TRNASYNTHMET"/>
</dbReference>
<dbReference type="Gene3D" id="2.170.220.10">
    <property type="match status" value="1"/>
</dbReference>
<feature type="short sequence motif" description="'KMSKS' region" evidence="13">
    <location>
        <begin position="299"/>
        <end position="303"/>
    </location>
</feature>
<comment type="caution">
    <text evidence="13">Lacks conserved residue(s) required for the propagation of feature annotation.</text>
</comment>
<dbReference type="CDD" id="cd00814">
    <property type="entry name" value="MetRS_core"/>
    <property type="match status" value="1"/>
</dbReference>
<gene>
    <name evidence="13 15" type="primary">metG</name>
    <name evidence="15" type="ORF">ACFSCX_09955</name>
</gene>
<dbReference type="CDD" id="cd02800">
    <property type="entry name" value="tRNA_bind_EcMetRS_like"/>
    <property type="match status" value="1"/>
</dbReference>
<dbReference type="InterPro" id="IPR023457">
    <property type="entry name" value="Met-tRNA_synth_2"/>
</dbReference>
<dbReference type="NCBIfam" id="NF008900">
    <property type="entry name" value="PRK12267.1"/>
    <property type="match status" value="1"/>
</dbReference>
<evidence type="ECO:0000256" key="8">
    <source>
        <dbReference type="ARBA" id="ARBA00022840"/>
    </source>
</evidence>
<evidence type="ECO:0000313" key="15">
    <source>
        <dbReference type="EMBL" id="MFD1736887.1"/>
    </source>
</evidence>
<dbReference type="Gene3D" id="1.10.730.10">
    <property type="entry name" value="Isoleucyl-tRNA Synthetase, Domain 1"/>
    <property type="match status" value="1"/>
</dbReference>
<sequence>MTNNKTFYITTPIYYPSGKLHIGHAYTTVAGDALARYKRLRGYDVHYLTGTDEHGQKIQRNAEEKGVTPQAYVDEIVVSIKELWDKLEITYDDFIRTTEDRHKEVVEKIFARLVEQGDIYLDQYEGWYCTPCESFYTERQLSDGNCPDCNRAVEKVKEESYFFKMSKYVDRLLQYYNDNPSFIQPESRKNEMINNFIKPGLEDLAVSRTTFDWGVKVPGDPKHVIYVWIDALSNYITALGFGMDDDSKYQKYWPADVHLVGKEIVRFHTIYWPIMLMALDLPLPKKVFAHGWLLMKDGKMSKSKGNVVDPVTLIDRYGLDALRYYLLREVPFGSDGVFTPEGFIERMNFDLANDLGNLLNRTIAMIQKYFDGIIPTYSGVQSEFDGILEDMMKETREKVETAMEDMQFSVALTSIWQLVSRTNKYIDETQPWVLAKDESSREMLGSVMSHLVESLRQTSIMLQPFLTKTPGQVWEQLGINELNITSWNSLLEYGNIPEGTKVQPGQPIFPRLDVKEEVEYIKEKMQGKAPIEEVESKPDDLNEEITIDDFMKVELRVAEILAAEPVKKADKLLKIQLDLGYEKRQVVSGIAKYYKPEELVGRKVICVTNLKPVTLRGELSQGMILAGEKDGVLSLATVDSTLVNGAKVK</sequence>
<reference evidence="16" key="1">
    <citation type="journal article" date="2019" name="Int. J. Syst. Evol. Microbiol.">
        <title>The Global Catalogue of Microorganisms (GCM) 10K type strain sequencing project: providing services to taxonomists for standard genome sequencing and annotation.</title>
        <authorList>
            <consortium name="The Broad Institute Genomics Platform"/>
            <consortium name="The Broad Institute Genome Sequencing Center for Infectious Disease"/>
            <person name="Wu L."/>
            <person name="Ma J."/>
        </authorList>
    </citation>
    <scope>NUCLEOTIDE SEQUENCE [LARGE SCALE GENOMIC DNA]</scope>
    <source>
        <strain evidence="16">CCUG 49339</strain>
    </source>
</reference>
<dbReference type="InterPro" id="IPR009080">
    <property type="entry name" value="tRNAsynth_Ia_anticodon-bd"/>
</dbReference>